<feature type="region of interest" description="Disordered" evidence="1">
    <location>
        <begin position="470"/>
        <end position="499"/>
    </location>
</feature>
<dbReference type="EMBL" id="JBGMEK010000050">
    <property type="protein sequence ID" value="MFA0812680.1"/>
    <property type="molecule type" value="Genomic_DNA"/>
</dbReference>
<evidence type="ECO:0000313" key="2">
    <source>
        <dbReference type="EMBL" id="MFA0812680.1"/>
    </source>
</evidence>
<dbReference type="InterPro" id="IPR006429">
    <property type="entry name" value="Phage_lambda_portal"/>
</dbReference>
<proteinExistence type="predicted"/>
<evidence type="ECO:0000313" key="3">
    <source>
        <dbReference type="Proteomes" id="UP001569428"/>
    </source>
</evidence>
<gene>
    <name evidence="2" type="ORF">ACCI49_17340</name>
</gene>
<comment type="caution">
    <text evidence="2">The sequence shown here is derived from an EMBL/GenBank/DDBJ whole genome shotgun (WGS) entry which is preliminary data.</text>
</comment>
<name>A0ABV4P4Q2_9GAMM</name>
<dbReference type="NCBIfam" id="TIGR01539">
    <property type="entry name" value="portal_lambda"/>
    <property type="match status" value="1"/>
</dbReference>
<dbReference type="Pfam" id="PF05136">
    <property type="entry name" value="Phage_portal_2"/>
    <property type="match status" value="1"/>
</dbReference>
<dbReference type="Proteomes" id="UP001569428">
    <property type="component" value="Unassembled WGS sequence"/>
</dbReference>
<sequence length="499" mass="56402">MNKLDSVIGFFAPEAALRRVQARRALEIAAAYEAARPSRLRKNPGDNRSGDLVLEGSVETLRGQARRLEQNHDFAFGILTTLVNNIVGPRGIDVEFQPKTRDGDIHEDLASQMNDAHQEWARRPECTRQFSWAKSQRLLCNTWLRDGETLLRHLQGAVPGLKHRTSVPYSIECLEPDFLPVDYNDPSKRIVQGIQKSAWGEPSGFWLYDEHPGASFNWRMKRRFHSAENIEHLKFVRRLHQTRGVSIFAAVMNRLNDIKDYEENERVAAKIASAMVGFIQKGSPDTYDVESYGEDGNRTLDIRAGAIYDDLRPGESVGTLQSNRPSGLLTPFLETMHRMAAAGTMASFSSISKNYNGTYSAQRQELVEQWANYETLSLEFCEDIVEPVTRRWVQMGLLADAFQVPADVDPATLMHIDFITPVMPWINPAHEASADETLLENVLASPQQTIRRRGKKPDDVVKQTAAWQRKLQENDISTPAKHTAVPQKQVEPESQSEPQ</sequence>
<keyword evidence="3" id="KW-1185">Reference proteome</keyword>
<organism evidence="2 3">
    <name type="scientific">Microbulbifer epialgicus</name>
    <dbReference type="NCBI Taxonomy" id="393907"/>
    <lineage>
        <taxon>Bacteria</taxon>
        <taxon>Pseudomonadati</taxon>
        <taxon>Pseudomonadota</taxon>
        <taxon>Gammaproteobacteria</taxon>
        <taxon>Cellvibrionales</taxon>
        <taxon>Microbulbiferaceae</taxon>
        <taxon>Microbulbifer</taxon>
    </lineage>
</organism>
<protein>
    <submittedName>
        <fullName evidence="2">Phage portal protein</fullName>
    </submittedName>
</protein>
<reference evidence="2 3" key="1">
    <citation type="submission" date="2024-08" db="EMBL/GenBank/DDBJ databases">
        <authorList>
            <person name="Ishaq N."/>
        </authorList>
    </citation>
    <scope>NUCLEOTIDE SEQUENCE [LARGE SCALE GENOMIC DNA]</scope>
    <source>
        <strain evidence="2 3">DSM 18651</strain>
    </source>
</reference>
<accession>A0ABV4P4Q2</accession>
<evidence type="ECO:0000256" key="1">
    <source>
        <dbReference type="SAM" id="MobiDB-lite"/>
    </source>
</evidence>
<dbReference type="RefSeq" id="WP_371840384.1">
    <property type="nucleotide sequence ID" value="NZ_JBGMEK010000050.1"/>
</dbReference>